<dbReference type="AlphaFoldDB" id="A0AAU9AIX5"/>
<feature type="transmembrane region" description="Helical" evidence="1">
    <location>
        <begin position="34"/>
        <end position="53"/>
    </location>
</feature>
<dbReference type="SUPFAM" id="SSF55961">
    <property type="entry name" value="Bet v1-like"/>
    <property type="match status" value="1"/>
</dbReference>
<reference evidence="2 3" key="1">
    <citation type="journal article" date="2017" name="DNA Res.">
        <title>Complete genome sequence and expression profile of the commercial lytic enzyme producer Lysobacter enzymogenes M497-1.</title>
        <authorList>
            <person name="Takami H."/>
            <person name="Toyoda A."/>
            <person name="Uchiyama I."/>
            <person name="Itoh T."/>
            <person name="Takaki Y."/>
            <person name="Arai W."/>
            <person name="Nishi S."/>
            <person name="Kawai M."/>
            <person name="Shinya K."/>
            <person name="Ikeda H."/>
        </authorList>
    </citation>
    <scope>NUCLEOTIDE SEQUENCE [LARGE SCALE GENOMIC DNA]</scope>
    <source>
        <strain evidence="2 3">M497-1</strain>
    </source>
</reference>
<evidence type="ECO:0000256" key="1">
    <source>
        <dbReference type="SAM" id="Phobius"/>
    </source>
</evidence>
<protein>
    <submittedName>
        <fullName evidence="2">Protein containing StAR-related lipid-transfer domain</fullName>
    </submittedName>
</protein>
<keyword evidence="1" id="KW-0812">Transmembrane</keyword>
<keyword evidence="1" id="KW-0472">Membrane</keyword>
<dbReference type="Gene3D" id="3.30.530.20">
    <property type="match status" value="1"/>
</dbReference>
<dbReference type="GeneID" id="83064447"/>
<gene>
    <name evidence="2" type="ORF">LEN_2600</name>
</gene>
<dbReference type="KEGG" id="lem:LEN_2600"/>
<accession>A0AAU9AIX5</accession>
<dbReference type="InterPro" id="IPR023393">
    <property type="entry name" value="START-like_dom_sf"/>
</dbReference>
<evidence type="ECO:0000313" key="3">
    <source>
        <dbReference type="Proteomes" id="UP000218824"/>
    </source>
</evidence>
<keyword evidence="1" id="KW-1133">Transmembrane helix</keyword>
<sequence length="259" mass="28575">MAVTDIPLAATPAPAAQAQAQARPRGKLRRLLRAAPYLAAIAVIGVFAANLAWRASGSNQWQLELEKSGVKVYSLKSPGAYNKQYKAVMRGKYTLNQLVGGLIENSTEENCKQHIPGCLQVQVIRPWNSRTMSDTVLWKLQMPPPFAPRESVIRSQVSQDPKTLAVTVDVIAAPNAIARNPGAVRLTHMQNQWLYTPLGNGEVEIQFLQDIDMGGFFPAILLNLAGAQQTYMFIHDQLPGLLDMPAVKQARYDFIQEAR</sequence>
<organism evidence="2 3">
    <name type="scientific">Lysobacter enzymogenes</name>
    <dbReference type="NCBI Taxonomy" id="69"/>
    <lineage>
        <taxon>Bacteria</taxon>
        <taxon>Pseudomonadati</taxon>
        <taxon>Pseudomonadota</taxon>
        <taxon>Gammaproteobacteria</taxon>
        <taxon>Lysobacterales</taxon>
        <taxon>Lysobacteraceae</taxon>
        <taxon>Lysobacter</taxon>
    </lineage>
</organism>
<evidence type="ECO:0000313" key="2">
    <source>
        <dbReference type="EMBL" id="BAV98087.1"/>
    </source>
</evidence>
<dbReference type="EMBL" id="AP014940">
    <property type="protein sequence ID" value="BAV98087.1"/>
    <property type="molecule type" value="Genomic_DNA"/>
</dbReference>
<name>A0AAU9AIX5_LYSEN</name>
<proteinExistence type="predicted"/>
<dbReference type="RefSeq" id="WP_096378599.1">
    <property type="nucleotide sequence ID" value="NZ_AP014940.1"/>
</dbReference>
<dbReference type="Proteomes" id="UP000218824">
    <property type="component" value="Chromosome"/>
</dbReference>